<organism evidence="1 2">
    <name type="scientific">Mycoavidus cysteinexigens</name>
    <dbReference type="NCBI Taxonomy" id="1553431"/>
    <lineage>
        <taxon>Bacteria</taxon>
        <taxon>Pseudomonadati</taxon>
        <taxon>Pseudomonadota</taxon>
        <taxon>Betaproteobacteria</taxon>
        <taxon>Burkholderiales</taxon>
        <taxon>Burkholderiaceae</taxon>
        <taxon>Mycoavidus</taxon>
    </lineage>
</organism>
<accession>A0A2Z6EU24</accession>
<dbReference type="EMBL" id="AP018150">
    <property type="protein sequence ID" value="BBE08920.1"/>
    <property type="molecule type" value="Genomic_DNA"/>
</dbReference>
<evidence type="ECO:0000313" key="2">
    <source>
        <dbReference type="Proteomes" id="UP000282597"/>
    </source>
</evidence>
<dbReference type="RefSeq" id="WP_045362833.1">
    <property type="nucleotide sequence ID" value="NZ_AP018150.1"/>
</dbReference>
<evidence type="ECO:0000313" key="1">
    <source>
        <dbReference type="EMBL" id="BBE08920.1"/>
    </source>
</evidence>
<dbReference type="KEGG" id="mcys:MCB1EB_0759"/>
<dbReference type="Proteomes" id="UP000282597">
    <property type="component" value="Chromosome"/>
</dbReference>
<keyword evidence="2" id="KW-1185">Reference proteome</keyword>
<proteinExistence type="predicted"/>
<reference evidence="1 2" key="1">
    <citation type="journal article" date="2018" name="Microbes Environ.">
        <title>Comparative Genomic Insights into Endofungal Lifestyles of Two Bacterial Endosymbionts, Mycoavidus cysteinexigens and Burkholderia rhizoxinica.</title>
        <authorList>
            <person name="Sharmin D."/>
            <person name="Guo Y."/>
            <person name="Nishizawa T."/>
            <person name="Ohshima S."/>
            <person name="Sato Y."/>
            <person name="Takashima Y."/>
            <person name="Narisawa K."/>
            <person name="Ohta H."/>
        </authorList>
    </citation>
    <scope>NUCLEOTIDE SEQUENCE [LARGE SCALE GENOMIC DNA]</scope>
    <source>
        <strain evidence="1 2">B1-EB</strain>
    </source>
</reference>
<protein>
    <submittedName>
        <fullName evidence="1">Uncharacterized protein</fullName>
    </submittedName>
</protein>
<sequence>MNENLYETLKNVKQDLQTLPKNLTSGTVEAKRFHGLVEAFETTAQKLGAAMSASVNQLDRANFSKLYEGIRAGQRIIEKLYEQGLRSAR</sequence>
<gene>
    <name evidence="1" type="ORF">MCB1EB_0759</name>
</gene>
<dbReference type="AlphaFoldDB" id="A0A2Z6EU24"/>
<name>A0A2Z6EU24_9BURK</name>